<feature type="signal peptide" evidence="2">
    <location>
        <begin position="1"/>
        <end position="21"/>
    </location>
</feature>
<dbReference type="GO" id="GO:0004622">
    <property type="term" value="F:phosphatidylcholine lysophospholipase activity"/>
    <property type="evidence" value="ECO:0007669"/>
    <property type="project" value="TreeGrafter"/>
</dbReference>
<evidence type="ECO:0000313" key="5">
    <source>
        <dbReference type="Proteomes" id="UP000240760"/>
    </source>
</evidence>
<evidence type="ECO:0000256" key="2">
    <source>
        <dbReference type="SAM" id="SignalP"/>
    </source>
</evidence>
<feature type="domain" description="SGNH hydrolase-type esterase" evidence="3">
    <location>
        <begin position="61"/>
        <end position="244"/>
    </location>
</feature>
<reference evidence="4 5" key="1">
    <citation type="submission" date="2016-07" db="EMBL/GenBank/DDBJ databases">
        <title>Multiple horizontal gene transfer events from other fungi enriched the ability of initially mycotrophic Trichoderma (Ascomycota) to feed on dead plant biomass.</title>
        <authorList>
            <consortium name="DOE Joint Genome Institute"/>
            <person name="Aerts A."/>
            <person name="Atanasova L."/>
            <person name="Chenthamara K."/>
            <person name="Zhang J."/>
            <person name="Grujic M."/>
            <person name="Henrissat B."/>
            <person name="Kuo A."/>
            <person name="Salamov A."/>
            <person name="Lipzen A."/>
            <person name="Labutti K."/>
            <person name="Barry K."/>
            <person name="Miao Y."/>
            <person name="Rahimi M.J."/>
            <person name="Shen Q."/>
            <person name="Grigoriev I.V."/>
            <person name="Kubicek C.P."/>
            <person name="Druzhinina I.S."/>
        </authorList>
    </citation>
    <scope>NUCLEOTIDE SEQUENCE [LARGE SCALE GENOMIC DNA]</scope>
    <source>
        <strain evidence="4 5">ATCC 18648</strain>
    </source>
</reference>
<dbReference type="EMBL" id="KZ679143">
    <property type="protein sequence ID" value="PTB72123.1"/>
    <property type="molecule type" value="Genomic_DNA"/>
</dbReference>
<dbReference type="InterPro" id="IPR028994">
    <property type="entry name" value="Integrin_alpha_N"/>
</dbReference>
<dbReference type="InterPro" id="IPR013517">
    <property type="entry name" value="FG-GAP"/>
</dbReference>
<evidence type="ECO:0000256" key="1">
    <source>
        <dbReference type="ARBA" id="ARBA00022729"/>
    </source>
</evidence>
<dbReference type="Gene3D" id="3.40.50.1110">
    <property type="entry name" value="SGNH hydrolase"/>
    <property type="match status" value="1"/>
</dbReference>
<proteinExistence type="predicted"/>
<evidence type="ECO:0000313" key="4">
    <source>
        <dbReference type="EMBL" id="PTB72123.1"/>
    </source>
</evidence>
<dbReference type="OrthoDB" id="3915838at2759"/>
<name>A0A2T4BS38_TRILO</name>
<keyword evidence="5" id="KW-1185">Reference proteome</keyword>
<dbReference type="Pfam" id="PF13472">
    <property type="entry name" value="Lipase_GDSL_2"/>
    <property type="match status" value="1"/>
</dbReference>
<evidence type="ECO:0000259" key="3">
    <source>
        <dbReference type="Pfam" id="PF13472"/>
    </source>
</evidence>
<protein>
    <submittedName>
        <fullName evidence="4">Carbohydrate-binding module family 24 protein</fullName>
    </submittedName>
</protein>
<dbReference type="PANTHER" id="PTHR30383">
    <property type="entry name" value="THIOESTERASE 1/PROTEASE 1/LYSOPHOSPHOLIPASE L1"/>
    <property type="match status" value="1"/>
</dbReference>
<accession>A0A2T4BS38</accession>
<dbReference type="InterPro" id="IPR051532">
    <property type="entry name" value="Ester_Hydrolysis_Enzymes"/>
</dbReference>
<dbReference type="SUPFAM" id="SSF52266">
    <property type="entry name" value="SGNH hydrolase"/>
    <property type="match status" value="1"/>
</dbReference>
<dbReference type="Proteomes" id="UP000240760">
    <property type="component" value="Unassembled WGS sequence"/>
</dbReference>
<feature type="chain" id="PRO_5015672402" evidence="2">
    <location>
        <begin position="22"/>
        <end position="1566"/>
    </location>
</feature>
<sequence>MRSLRSLLLGIGALLQVPAGALHIPVIAENISYPFHDIHHPNGAPLVRRDDVLVDLRIMPLGASIVHGIGSEPELNGFRGYLRQALRHDGFQVDMVGSMQTGTIEDNDNEGTPGAIIDETENHFDNSRVLKPNVVVINLGTNDANRNIDVANGKTRMRNLLMHIWASDGMADACIILSTLIPSGLASGQQNNPILNKGYRELVTELQGQHCIYLADMDPADGPAHGWLAPDINPDGIHPNKVGHSKMAYVFWQAILRAYNDGNIMDPLPIDDSQPNPGTGCDKVYNSGSYAGLTQLGSGADDGIYYHSQTSEGILLNHTSQYDQGQFFFAALYGRTYDDFLGWYNGSDLPYQNKFAVWKNSGGVFTRIADLDPDLHCLPRGIQFIDMNSDGLDDIVCIDPDGNAYLSINQGDGTATKPPTFKRVSATAKIRDTVGFKQNRIRFADIDGDGRGDYLALDDHGNIQAWRNGWVDDIPKYWEPLGTRFLAKGKDTIDGVRMLDINGDGRADWLFVDKTGGVETWTNSRTCQSGRSGDGLKVDWRQGFALGASSGNTHPGVAKAGDGDIRSRILFGRVWGVPQDFGNFGRKDYVYLEHSLDGTTHTFRMRAWKSAGHGGSKVKADGVKYCNMLNHPNGEVDYVWTWSNGKMIMYPNAGKGTVADGESYWGPEVTIFDPKALIGKDLDRRDLHLMDWDGDGDCDIVWTDPDNDNRPSVWLNLYHTTGSWSDAKTWDYFPNAQSSASGVSCKEKRGFNLHDHAVQFADLDGNGRDDFLCLRRDGYISAWLHNDDNSWSSVGQVKFAEGKDRANLRFADVNGDGKDDMIWVDKYFGDGYVYYNRGPGDRAADAGSYLHWDHVSKPVYNSDRAGTCVYFEDFDGNGVADIHAIRDVYSNKAATWLSPSCSVKNNKGDGGTCCDDPKLPVQPGTTAGGPGGSGGGGNQCIKGHGPDDFDTLCSFACQYGFCPSPCVCDERGTPESEPPRIRPPGVPASDKGREYSLLCAWSCARGKCPSGICKGSPGGVFAYNPYPDDNTDPDVIPTDCSFYGYAVLKGCNVESWKEDKSYDPIGADQDCSDPAKASYPWKCACHNCGKAGNDLSLGPAERWNSVYAQQCMEDLTNWYWQETEAGRVDASQRSLPDVVGKNFGGLDGNCAFKSPPGFLCDVIGDSGCIPVRCGTTLYAAVDLVLNSFYNVFNVHNKMYHSLDKVAQDVTHAADTIHDTFSTANKATLLETLQTVFDVFDGIFSIAGAGIWEKFLSAGVFKALTSGVEKGSELQESINGAISIYKAAAGDAKTAKDKDMDDAKEIEDAAQVLADAAMEAIDGFMKFIYSAGYFGTAALQNLLSGGVFLDDPSAKYSELDFSSMFETCIYSQLIQLAWRLGTNQRPVVIYAKPDVEAPDDLDRSAIISGEEAAKVRYPGNYKASNGKEYSLFLFGVGFFQEAAAIELNVLKGHDDIDDEDNQWGVTWRDIVESSFAGFIAAGKKNPYPLAEPDSFGDADSGNFFAHQEGVKSAGFASLPVCTINLAFENVIHVSPDYCDEYPCCERTWSAATHACKGLNEWCEPDGL</sequence>
<gene>
    <name evidence="4" type="ORF">M440DRAFT_1405865</name>
</gene>
<dbReference type="STRING" id="983965.A0A2T4BS38"/>
<dbReference type="PANTHER" id="PTHR30383:SF31">
    <property type="entry name" value="SGNH HYDROLASE-TYPE ESTERASE DOMAIN-CONTAINING PROTEIN-RELATED"/>
    <property type="match status" value="1"/>
</dbReference>
<dbReference type="Pfam" id="PF13517">
    <property type="entry name" value="FG-GAP_3"/>
    <property type="match status" value="2"/>
</dbReference>
<organism evidence="4 5">
    <name type="scientific">Trichoderma longibrachiatum ATCC 18648</name>
    <dbReference type="NCBI Taxonomy" id="983965"/>
    <lineage>
        <taxon>Eukaryota</taxon>
        <taxon>Fungi</taxon>
        <taxon>Dikarya</taxon>
        <taxon>Ascomycota</taxon>
        <taxon>Pezizomycotina</taxon>
        <taxon>Sordariomycetes</taxon>
        <taxon>Hypocreomycetidae</taxon>
        <taxon>Hypocreales</taxon>
        <taxon>Hypocreaceae</taxon>
        <taxon>Trichoderma</taxon>
    </lineage>
</organism>
<dbReference type="SUPFAM" id="SSF69318">
    <property type="entry name" value="Integrin alpha N-terminal domain"/>
    <property type="match status" value="2"/>
</dbReference>
<keyword evidence="1 2" id="KW-0732">Signal</keyword>
<dbReference type="InterPro" id="IPR036514">
    <property type="entry name" value="SGNH_hydro_sf"/>
</dbReference>
<dbReference type="InterPro" id="IPR013830">
    <property type="entry name" value="SGNH_hydro"/>
</dbReference>